<dbReference type="Proteomes" id="UP001148662">
    <property type="component" value="Unassembled WGS sequence"/>
</dbReference>
<keyword evidence="2" id="KW-1185">Reference proteome</keyword>
<comment type="caution">
    <text evidence="1">The sequence shown here is derived from an EMBL/GenBank/DDBJ whole genome shotgun (WGS) entry which is preliminary data.</text>
</comment>
<dbReference type="EMBL" id="JANHOG010001684">
    <property type="protein sequence ID" value="KAJ3533162.1"/>
    <property type="molecule type" value="Genomic_DNA"/>
</dbReference>
<evidence type="ECO:0000313" key="2">
    <source>
        <dbReference type="Proteomes" id="UP001148662"/>
    </source>
</evidence>
<reference evidence="1" key="1">
    <citation type="submission" date="2022-07" db="EMBL/GenBank/DDBJ databases">
        <title>Genome Sequence of Phlebia brevispora.</title>
        <authorList>
            <person name="Buettner E."/>
        </authorList>
    </citation>
    <scope>NUCLEOTIDE SEQUENCE</scope>
    <source>
        <strain evidence="1">MPL23</strain>
    </source>
</reference>
<name>A0ACC1S6N9_9APHY</name>
<accession>A0ACC1S6N9</accession>
<evidence type="ECO:0000313" key="1">
    <source>
        <dbReference type="EMBL" id="KAJ3533162.1"/>
    </source>
</evidence>
<gene>
    <name evidence="1" type="ORF">NM688_g7319</name>
</gene>
<protein>
    <submittedName>
        <fullName evidence="1">Uncharacterized protein</fullName>
    </submittedName>
</protein>
<organism evidence="1 2">
    <name type="scientific">Phlebia brevispora</name>
    <dbReference type="NCBI Taxonomy" id="194682"/>
    <lineage>
        <taxon>Eukaryota</taxon>
        <taxon>Fungi</taxon>
        <taxon>Dikarya</taxon>
        <taxon>Basidiomycota</taxon>
        <taxon>Agaricomycotina</taxon>
        <taxon>Agaricomycetes</taxon>
        <taxon>Polyporales</taxon>
        <taxon>Meruliaceae</taxon>
        <taxon>Phlebia</taxon>
    </lineage>
</organism>
<proteinExistence type="predicted"/>
<sequence>MFTSSVAKSKIKPSGPHYLEPDVRDIVLEDHNLPPASKLPSSLPHFCNSPNATAHACTRKPLSLHLPCASSQRPVILSLWAFLPLPHALSPPLSPVISSCPPVQHPTFPRFLLSILTSLPIYPLRRVLGYLFILKTVEPTTAVRYMNFAMGKSSGDPDSEVPETGVGLEGDAEVLKDEKEESLAEHISSLIETPRDMRCNLTEKFKGLNMEFDHIAERNINGLSETRRTTRQTSRPSPFTLPSVPPRHPSPLSTTAACQTRSAKRPHAGSTAGAPTCLRSRSRTPASSPTPHAKATNKDQVGPMPRCNALFMRKRASVVPSNRLMRSVPNMPGFDSQPIKTIPESTNFAARLEAVSTHGGCAVSTCGEQKVSYQNKKLNKYNELFARGIHCANMFMDDFMTIAKEITLVKGMPYSTGSPHGR</sequence>